<dbReference type="EC" id="3.4.19.12" evidence="3"/>
<keyword evidence="3" id="KW-0788">Thiol protease</keyword>
<dbReference type="PANTHER" id="PTHR13312:SF5">
    <property type="entry name" value="UBIQUITIN THIOESTERASE OTU"/>
    <property type="match status" value="1"/>
</dbReference>
<protein>
    <recommendedName>
        <fullName evidence="3">Ubiquitin thioesterase OTU</fullName>
        <ecNumber evidence="3">3.4.19.12</ecNumber>
    </recommendedName>
</protein>
<dbReference type="Gene3D" id="3.90.70.80">
    <property type="match status" value="1"/>
</dbReference>
<gene>
    <name evidence="6" type="ORF">SI8410_16020189</name>
</gene>
<organism evidence="6 7">
    <name type="scientific">Spirodela intermedia</name>
    <name type="common">Intermediate duckweed</name>
    <dbReference type="NCBI Taxonomy" id="51605"/>
    <lineage>
        <taxon>Eukaryota</taxon>
        <taxon>Viridiplantae</taxon>
        <taxon>Streptophyta</taxon>
        <taxon>Embryophyta</taxon>
        <taxon>Tracheophyta</taxon>
        <taxon>Spermatophyta</taxon>
        <taxon>Magnoliopsida</taxon>
        <taxon>Liliopsida</taxon>
        <taxon>Araceae</taxon>
        <taxon>Lemnoideae</taxon>
        <taxon>Spirodela</taxon>
    </lineage>
</organism>
<sequence length="280" mass="30574">MITLPRSISALPFGSRSIPRRSTSFSHYRQTSSSSSSSVSGLACSTEGRVGHLSLSLRLHSVGMKQCVRKEGISRTCWILKPGTWLLRGTASGLCVSFASAQPVSADAPMAGDGDGDGSAFPLSHGKKVFTDYAVTGIPGDGRCLFRSVAHGACLRSGKPVPDEALQRELADELRSKVADEFIKRREETEWFIEGDFDSYVSQIRKPHAWGGEPEILMATHVLEVPITVYMYSEDSGGLIAIAEYGQEYGKENPIRVLYHGYGHYEALQIPSKRGQMSRL</sequence>
<dbReference type="GO" id="GO:0005829">
    <property type="term" value="C:cytosol"/>
    <property type="evidence" value="ECO:0007669"/>
    <property type="project" value="TreeGrafter"/>
</dbReference>
<dbReference type="SUPFAM" id="SSF54001">
    <property type="entry name" value="Cysteine proteinases"/>
    <property type="match status" value="1"/>
</dbReference>
<evidence type="ECO:0000256" key="1">
    <source>
        <dbReference type="ARBA" id="ARBA00000707"/>
    </source>
</evidence>
<evidence type="ECO:0000256" key="3">
    <source>
        <dbReference type="RuleBase" id="RU367104"/>
    </source>
</evidence>
<comment type="function">
    <text evidence="3">Hydrolase that can remove conjugated ubiquitin from proteins and may therefore play an important regulatory role at the level of protein turnover by preventing degradation.</text>
</comment>
<feature type="region of interest" description="Disordered" evidence="4">
    <location>
        <begin position="21"/>
        <end position="41"/>
    </location>
</feature>
<dbReference type="InterPro" id="IPR038765">
    <property type="entry name" value="Papain-like_cys_pep_sf"/>
</dbReference>
<dbReference type="EMBL" id="LR746279">
    <property type="protein sequence ID" value="CAA7409511.1"/>
    <property type="molecule type" value="Genomic_DNA"/>
</dbReference>
<comment type="catalytic activity">
    <reaction evidence="1 3">
        <text>Thiol-dependent hydrolysis of ester, thioester, amide, peptide and isopeptide bonds formed by the C-terminal Gly of ubiquitin (a 76-residue protein attached to proteins as an intracellular targeting signal).</text>
        <dbReference type="EC" id="3.4.19.12"/>
    </reaction>
</comment>
<comment type="subcellular location">
    <subcellularLocation>
        <location evidence="3">Cytoplasm</location>
    </subcellularLocation>
</comment>
<feature type="domain" description="OTU" evidence="5">
    <location>
        <begin position="133"/>
        <end position="271"/>
    </location>
</feature>
<dbReference type="CDD" id="cd22760">
    <property type="entry name" value="OTU_plant_OTU4-like"/>
    <property type="match status" value="1"/>
</dbReference>
<keyword evidence="3" id="KW-0645">Protease</keyword>
<evidence type="ECO:0000256" key="2">
    <source>
        <dbReference type="ARBA" id="ARBA00022801"/>
    </source>
</evidence>
<reference evidence="6" key="1">
    <citation type="submission" date="2020-02" db="EMBL/GenBank/DDBJ databases">
        <authorList>
            <person name="Scholz U."/>
            <person name="Mascher M."/>
            <person name="Fiebig A."/>
        </authorList>
    </citation>
    <scope>NUCLEOTIDE SEQUENCE</scope>
</reference>
<evidence type="ECO:0000259" key="5">
    <source>
        <dbReference type="PROSITE" id="PS50802"/>
    </source>
</evidence>
<dbReference type="AlphaFoldDB" id="A0A7I8LHL0"/>
<evidence type="ECO:0000256" key="4">
    <source>
        <dbReference type="SAM" id="MobiDB-lite"/>
    </source>
</evidence>
<dbReference type="Proteomes" id="UP000663760">
    <property type="component" value="Chromosome 16"/>
</dbReference>
<accession>A0A7I8LHL0</accession>
<dbReference type="FunFam" id="3.90.70.80:FF:000007">
    <property type="entry name" value="OTU domain-containing protein"/>
    <property type="match status" value="1"/>
</dbReference>
<dbReference type="GO" id="GO:0016579">
    <property type="term" value="P:protein deubiquitination"/>
    <property type="evidence" value="ECO:0007669"/>
    <property type="project" value="TreeGrafter"/>
</dbReference>
<dbReference type="GO" id="GO:0030968">
    <property type="term" value="P:endoplasmic reticulum unfolded protein response"/>
    <property type="evidence" value="ECO:0007669"/>
    <property type="project" value="TreeGrafter"/>
</dbReference>
<dbReference type="GO" id="GO:0036503">
    <property type="term" value="P:ERAD pathway"/>
    <property type="evidence" value="ECO:0007669"/>
    <property type="project" value="TreeGrafter"/>
</dbReference>
<keyword evidence="2 3" id="KW-0378">Hydrolase</keyword>
<dbReference type="GO" id="GO:0005634">
    <property type="term" value="C:nucleus"/>
    <property type="evidence" value="ECO:0007669"/>
    <property type="project" value="TreeGrafter"/>
</dbReference>
<dbReference type="Pfam" id="PF02338">
    <property type="entry name" value="OTU"/>
    <property type="match status" value="1"/>
</dbReference>
<name>A0A7I8LHL0_SPIIN</name>
<dbReference type="GO" id="GO:0004843">
    <property type="term" value="F:cysteine-type deubiquitinase activity"/>
    <property type="evidence" value="ECO:0007669"/>
    <property type="project" value="UniProtKB-UniRule"/>
</dbReference>
<evidence type="ECO:0000313" key="6">
    <source>
        <dbReference type="EMBL" id="CAA7409511.1"/>
    </source>
</evidence>
<dbReference type="InterPro" id="IPR003323">
    <property type="entry name" value="OTU_dom"/>
</dbReference>
<evidence type="ECO:0000313" key="7">
    <source>
        <dbReference type="Proteomes" id="UP000663760"/>
    </source>
</evidence>
<dbReference type="InterPro" id="IPR047947">
    <property type="entry name" value="OTU4_OTU"/>
</dbReference>
<dbReference type="PROSITE" id="PS50802">
    <property type="entry name" value="OTU"/>
    <property type="match status" value="1"/>
</dbReference>
<feature type="compositionally biased region" description="Low complexity" evidence="4">
    <location>
        <begin position="22"/>
        <end position="41"/>
    </location>
</feature>
<proteinExistence type="predicted"/>
<keyword evidence="7" id="KW-1185">Reference proteome</keyword>
<dbReference type="OrthoDB" id="409956at2759"/>
<keyword evidence="3" id="KW-0963">Cytoplasm</keyword>
<keyword evidence="3" id="KW-0833">Ubl conjugation pathway</keyword>
<dbReference type="PANTHER" id="PTHR13312">
    <property type="entry name" value="HIV-INDUCED PROTEIN-7-LIKE PROTEASE"/>
    <property type="match status" value="1"/>
</dbReference>